<organism evidence="8 9">
    <name type="scientific">Paraburkholderia bryophila</name>
    <dbReference type="NCBI Taxonomy" id="420952"/>
    <lineage>
        <taxon>Bacteria</taxon>
        <taxon>Pseudomonadati</taxon>
        <taxon>Pseudomonadota</taxon>
        <taxon>Betaproteobacteria</taxon>
        <taxon>Burkholderiales</taxon>
        <taxon>Burkholderiaceae</taxon>
        <taxon>Paraburkholderia</taxon>
    </lineage>
</organism>
<dbReference type="PROSITE" id="PS00146">
    <property type="entry name" value="BETA_LACTAMASE_A"/>
    <property type="match status" value="1"/>
</dbReference>
<dbReference type="PANTHER" id="PTHR35333:SF3">
    <property type="entry name" value="BETA-LACTAMASE-TYPE TRANSPEPTIDASE FOLD CONTAINING PROTEIN"/>
    <property type="match status" value="1"/>
</dbReference>
<evidence type="ECO:0000313" key="9">
    <source>
        <dbReference type="Proteomes" id="UP000248918"/>
    </source>
</evidence>
<evidence type="ECO:0000256" key="4">
    <source>
        <dbReference type="ARBA" id="ARBA00022801"/>
    </source>
</evidence>
<evidence type="ECO:0000256" key="1">
    <source>
        <dbReference type="ARBA" id="ARBA00001526"/>
    </source>
</evidence>
<dbReference type="SUPFAM" id="SSF56601">
    <property type="entry name" value="beta-lactamase/transpeptidase-like"/>
    <property type="match status" value="1"/>
</dbReference>
<accession>A0A329BY07</accession>
<feature type="domain" description="Beta-lactamase class A catalytic" evidence="7">
    <location>
        <begin position="49"/>
        <end position="264"/>
    </location>
</feature>
<evidence type="ECO:0000313" key="8">
    <source>
        <dbReference type="EMBL" id="RAS26411.1"/>
    </source>
</evidence>
<dbReference type="Pfam" id="PF13354">
    <property type="entry name" value="Beta-lactamase2"/>
    <property type="match status" value="1"/>
</dbReference>
<dbReference type="InterPro" id="IPR045155">
    <property type="entry name" value="Beta-lactam_cat"/>
</dbReference>
<comment type="catalytic activity">
    <reaction evidence="1 6">
        <text>a beta-lactam + H2O = a substituted beta-amino acid</text>
        <dbReference type="Rhea" id="RHEA:20401"/>
        <dbReference type="ChEBI" id="CHEBI:15377"/>
        <dbReference type="ChEBI" id="CHEBI:35627"/>
        <dbReference type="ChEBI" id="CHEBI:140347"/>
        <dbReference type="EC" id="3.5.2.6"/>
    </reaction>
</comment>
<evidence type="ECO:0000256" key="2">
    <source>
        <dbReference type="ARBA" id="ARBA00009009"/>
    </source>
</evidence>
<dbReference type="InterPro" id="IPR000871">
    <property type="entry name" value="Beta-lactam_class-A"/>
</dbReference>
<comment type="caution">
    <text evidence="8">The sequence shown here is derived from an EMBL/GenBank/DDBJ whole genome shotgun (WGS) entry which is preliminary data.</text>
</comment>
<dbReference type="GO" id="GO:0046677">
    <property type="term" value="P:response to antibiotic"/>
    <property type="evidence" value="ECO:0007669"/>
    <property type="project" value="UniProtKB-UniRule"/>
</dbReference>
<dbReference type="InterPro" id="IPR023650">
    <property type="entry name" value="Beta-lactam_class-A_AS"/>
</dbReference>
<keyword evidence="4 6" id="KW-0378">Hydrolase</keyword>
<dbReference type="OrthoDB" id="9784149at2"/>
<evidence type="ECO:0000256" key="3">
    <source>
        <dbReference type="ARBA" id="ARBA00012865"/>
    </source>
</evidence>
<gene>
    <name evidence="8" type="ORF">BX591_11471</name>
</gene>
<dbReference type="AlphaFoldDB" id="A0A329BY07"/>
<reference evidence="8 9" key="1">
    <citation type="submission" date="2018-06" db="EMBL/GenBank/DDBJ databases">
        <title>Genomic Encyclopedia of Type Strains, Phase III (KMG-III): the genomes of soil and plant-associated and newly described type strains.</title>
        <authorList>
            <person name="Whitman W."/>
        </authorList>
    </citation>
    <scope>NUCLEOTIDE SEQUENCE [LARGE SCALE GENOMIC DNA]</scope>
    <source>
        <strain evidence="8 9">LMG 23644</strain>
    </source>
</reference>
<dbReference type="Proteomes" id="UP000248918">
    <property type="component" value="Unassembled WGS sequence"/>
</dbReference>
<evidence type="ECO:0000256" key="6">
    <source>
        <dbReference type="RuleBase" id="RU361140"/>
    </source>
</evidence>
<dbReference type="GO" id="GO:0008800">
    <property type="term" value="F:beta-lactamase activity"/>
    <property type="evidence" value="ECO:0007669"/>
    <property type="project" value="UniProtKB-UniRule"/>
</dbReference>
<dbReference type="PANTHER" id="PTHR35333">
    <property type="entry name" value="BETA-LACTAMASE"/>
    <property type="match status" value="1"/>
</dbReference>
<dbReference type="PRINTS" id="PR00118">
    <property type="entry name" value="BLACTAMASEA"/>
</dbReference>
<sequence length="294" mass="31902">MTISRIRRHLSFGLPLLLGVGIGNVVSTPVFATESPIAEIERRYGGRLGVFAINPASGRTLAYRADERFLMCSTFKGLLVAQVLARVDAGKENLERLVRYTERDLVFTSPVTKANVAQGAMSVGALCQAAVEVSDNTAAILLMRSTGGPAALTRFMRDIGDSVTRSDRYEPESNQASGVLDTTTPRAIATSAARILLGDVLNPESRRQLDAWMVACKPGLNRIRASLPADWLAGDRPGTSVERETNDYAIVRPPGRAPLLVAVYYDAPGVSMELRETVLREAGHRFVEWARTSA</sequence>
<comment type="similarity">
    <text evidence="2 6">Belongs to the class-A beta-lactamase family.</text>
</comment>
<dbReference type="GO" id="GO:0030655">
    <property type="term" value="P:beta-lactam antibiotic catabolic process"/>
    <property type="evidence" value="ECO:0007669"/>
    <property type="project" value="InterPro"/>
</dbReference>
<evidence type="ECO:0000259" key="7">
    <source>
        <dbReference type="Pfam" id="PF13354"/>
    </source>
</evidence>
<dbReference type="EC" id="3.5.2.6" evidence="3 6"/>
<dbReference type="Gene3D" id="3.40.710.10">
    <property type="entry name" value="DD-peptidase/beta-lactamase superfamily"/>
    <property type="match status" value="1"/>
</dbReference>
<keyword evidence="5 6" id="KW-0046">Antibiotic resistance</keyword>
<dbReference type="EMBL" id="QLTK01000014">
    <property type="protein sequence ID" value="RAS26411.1"/>
    <property type="molecule type" value="Genomic_DNA"/>
</dbReference>
<name>A0A329BY07_9BURK</name>
<dbReference type="NCBIfam" id="NF033103">
    <property type="entry name" value="bla_class_A"/>
    <property type="match status" value="1"/>
</dbReference>
<dbReference type="InterPro" id="IPR012338">
    <property type="entry name" value="Beta-lactam/transpept-like"/>
</dbReference>
<evidence type="ECO:0000256" key="5">
    <source>
        <dbReference type="ARBA" id="ARBA00023251"/>
    </source>
</evidence>
<proteinExistence type="inferred from homology"/>
<protein>
    <recommendedName>
        <fullName evidence="3 6">Beta-lactamase</fullName>
        <ecNumber evidence="3 6">3.5.2.6</ecNumber>
    </recommendedName>
</protein>